<comment type="catalytic activity">
    <reaction evidence="6">
        <text>acetate + ATP = acetyl phosphate + ADP</text>
        <dbReference type="Rhea" id="RHEA:11352"/>
        <dbReference type="ChEBI" id="CHEBI:22191"/>
        <dbReference type="ChEBI" id="CHEBI:30089"/>
        <dbReference type="ChEBI" id="CHEBI:30616"/>
        <dbReference type="ChEBI" id="CHEBI:456216"/>
        <dbReference type="EC" id="2.7.2.1"/>
    </reaction>
</comment>
<dbReference type="PANTHER" id="PTHR21060:SF15">
    <property type="entry name" value="ACETATE KINASE-RELATED"/>
    <property type="match status" value="1"/>
</dbReference>
<evidence type="ECO:0000256" key="2">
    <source>
        <dbReference type="ARBA" id="ARBA00022679"/>
    </source>
</evidence>
<comment type="subcellular location">
    <subcellularLocation>
        <location evidence="6">Cytoplasm</location>
    </subcellularLocation>
</comment>
<proteinExistence type="inferred from homology"/>
<sequence>MNKILVINCGSSSLKFKLFDDQGEAVIAQGLVERISQQESPIKIKYGEQVTKFTTNIPNHTIALQFIFDQLIKLGIISNLDEIQAVGHRVVAGGEYFDRSVVITEDVMNKIDVLSELAPLHNPANLTGIKICKKLLPHAMGVAAFDTSFHHTVPEKNFMYSVPYEWYSKYHVRRYGAHGISHQYIAMQTAAMMNKPLDELTMISCHLGAGSSICAIKNGKSYDISMGFTPLSGVQMATRSGDVDVSLVSYIMKKLHINNIDEMIYILNKKSGFKGVSGVSADMRDVEQAAANGNQRAQLAIELYVNSVIRYIGQYIAELQRIDAITFTAGIGENAIEVREQILKHFNFLGLTVDHKRNDVRGEKRLISGDNSSVQAFVIPTDEERMIAMDVRRLLQKIQ</sequence>
<feature type="binding site" evidence="6">
    <location>
        <begin position="330"/>
        <end position="334"/>
    </location>
    <ligand>
        <name>ATP</name>
        <dbReference type="ChEBI" id="CHEBI:30616"/>
    </ligand>
</feature>
<evidence type="ECO:0000256" key="6">
    <source>
        <dbReference type="HAMAP-Rule" id="MF_00020"/>
    </source>
</evidence>
<feature type="site" description="Transition state stabilizer" evidence="6">
    <location>
        <position position="239"/>
    </location>
</feature>
<keyword evidence="5 6" id="KW-0067">ATP-binding</keyword>
<dbReference type="SUPFAM" id="SSF53067">
    <property type="entry name" value="Actin-like ATPase domain"/>
    <property type="match status" value="2"/>
</dbReference>
<dbReference type="GO" id="GO:0005524">
    <property type="term" value="F:ATP binding"/>
    <property type="evidence" value="ECO:0007669"/>
    <property type="project" value="UniProtKB-KW"/>
</dbReference>
<comment type="cofactor">
    <cofactor evidence="6">
        <name>Mg(2+)</name>
        <dbReference type="ChEBI" id="CHEBI:18420"/>
    </cofactor>
    <cofactor evidence="6">
        <name>Mn(2+)</name>
        <dbReference type="ChEBI" id="CHEBI:29035"/>
    </cofactor>
    <text evidence="6">Mg(2+). Can also accept Mn(2+).</text>
</comment>
<reference evidence="9" key="1">
    <citation type="submission" date="2016-03" db="EMBL/GenBank/DDBJ databases">
        <authorList>
            <person name="Johnson T.J."/>
            <person name="Youmans B."/>
            <person name="Case K."/>
            <person name="Noll S."/>
        </authorList>
    </citation>
    <scope>NUCLEOTIDE SEQUENCE [LARGE SCALE GENOMIC DNA]</scope>
    <source>
        <strain evidence="9">UMNLAv8</strain>
    </source>
</reference>
<dbReference type="HAMAP" id="MF_00020">
    <property type="entry name" value="Acetate_kinase"/>
    <property type="match status" value="1"/>
</dbReference>
<organism evidence="8 9">
    <name type="scientific">Ligilactobacillus aviarius</name>
    <dbReference type="NCBI Taxonomy" id="1606"/>
    <lineage>
        <taxon>Bacteria</taxon>
        <taxon>Bacillati</taxon>
        <taxon>Bacillota</taxon>
        <taxon>Bacilli</taxon>
        <taxon>Lactobacillales</taxon>
        <taxon>Lactobacillaceae</taxon>
        <taxon>Ligilactobacillus</taxon>
    </lineage>
</organism>
<dbReference type="PROSITE" id="PS01075">
    <property type="entry name" value="ACETATE_KINASE_1"/>
    <property type="match status" value="1"/>
</dbReference>
<evidence type="ECO:0000256" key="3">
    <source>
        <dbReference type="ARBA" id="ARBA00022741"/>
    </source>
</evidence>
<gene>
    <name evidence="6" type="primary">ackA</name>
    <name evidence="8" type="ORF">A3O14_04175</name>
</gene>
<evidence type="ECO:0000256" key="1">
    <source>
        <dbReference type="ARBA" id="ARBA00008748"/>
    </source>
</evidence>
<dbReference type="UniPathway" id="UPA00340">
    <property type="reaction ID" value="UER00458"/>
</dbReference>
<feature type="binding site" evidence="6">
    <location>
        <position position="89"/>
    </location>
    <ligand>
        <name>substrate</name>
    </ligand>
</feature>
<dbReference type="GO" id="GO:0006085">
    <property type="term" value="P:acetyl-CoA biosynthetic process"/>
    <property type="evidence" value="ECO:0007669"/>
    <property type="project" value="UniProtKB-UniRule"/>
</dbReference>
<accession>A0A179CSA5</accession>
<keyword evidence="3 6" id="KW-0547">Nucleotide-binding</keyword>
<dbReference type="InterPro" id="IPR043129">
    <property type="entry name" value="ATPase_NBD"/>
</dbReference>
<dbReference type="PANTHER" id="PTHR21060">
    <property type="entry name" value="ACETATE KINASE"/>
    <property type="match status" value="1"/>
</dbReference>
<dbReference type="GO" id="GO:0005737">
    <property type="term" value="C:cytoplasm"/>
    <property type="evidence" value="ECO:0007669"/>
    <property type="project" value="UniProtKB-SubCell"/>
</dbReference>
<feature type="site" description="Transition state stabilizer" evidence="6">
    <location>
        <position position="178"/>
    </location>
</feature>
<evidence type="ECO:0000256" key="7">
    <source>
        <dbReference type="RuleBase" id="RU003835"/>
    </source>
</evidence>
<dbReference type="GO" id="GO:0008776">
    <property type="term" value="F:acetate kinase activity"/>
    <property type="evidence" value="ECO:0007669"/>
    <property type="project" value="UniProtKB-UniRule"/>
</dbReference>
<feature type="binding site" evidence="6">
    <location>
        <position position="15"/>
    </location>
    <ligand>
        <name>ATP</name>
        <dbReference type="ChEBI" id="CHEBI:30616"/>
    </ligand>
</feature>
<evidence type="ECO:0000313" key="9">
    <source>
        <dbReference type="Proteomes" id="UP000078520"/>
    </source>
</evidence>
<dbReference type="OrthoDB" id="9802453at2"/>
<comment type="caution">
    <text evidence="8">The sequence shown here is derived from an EMBL/GenBank/DDBJ whole genome shotgun (WGS) entry which is preliminary data.</text>
</comment>
<feature type="binding site" evidence="6">
    <location>
        <position position="8"/>
    </location>
    <ligand>
        <name>Mg(2+)</name>
        <dbReference type="ChEBI" id="CHEBI:18420"/>
    </ligand>
</feature>
<comment type="pathway">
    <text evidence="6">Metabolic intermediate biosynthesis; acetyl-CoA biosynthesis; acetyl-CoA from acetate: step 1/2.</text>
</comment>
<comment type="similarity">
    <text evidence="1 6 7">Belongs to the acetokinase family.</text>
</comment>
<keyword evidence="6" id="KW-0963">Cytoplasm</keyword>
<feature type="active site" description="Proton donor/acceptor" evidence="6">
    <location>
        <position position="146"/>
    </location>
</feature>
<feature type="binding site" evidence="6">
    <location>
        <begin position="206"/>
        <end position="210"/>
    </location>
    <ligand>
        <name>ATP</name>
        <dbReference type="ChEBI" id="CHEBI:30616"/>
    </ligand>
</feature>
<comment type="subunit">
    <text evidence="6">Homodimer.</text>
</comment>
<dbReference type="InterPro" id="IPR004372">
    <property type="entry name" value="Ac/propionate_kinase"/>
</dbReference>
<keyword evidence="2 6" id="KW-0808">Transferase</keyword>
<dbReference type="PRINTS" id="PR00471">
    <property type="entry name" value="ACETATEKNASE"/>
</dbReference>
<dbReference type="AlphaFoldDB" id="A0A179CSA5"/>
<dbReference type="InterPro" id="IPR023865">
    <property type="entry name" value="Aliphatic_acid_kinase_CS"/>
</dbReference>
<evidence type="ECO:0000256" key="4">
    <source>
        <dbReference type="ARBA" id="ARBA00022777"/>
    </source>
</evidence>
<dbReference type="NCBIfam" id="TIGR00016">
    <property type="entry name" value="ackA"/>
    <property type="match status" value="1"/>
</dbReference>
<keyword evidence="6" id="KW-0460">Magnesium</keyword>
<dbReference type="Gene3D" id="3.30.420.40">
    <property type="match status" value="2"/>
</dbReference>
<comment type="function">
    <text evidence="6">Catalyzes the formation of acetyl phosphate from acetate and ATP. Can also catalyze the reverse reaction.</text>
</comment>
<dbReference type="Pfam" id="PF00871">
    <property type="entry name" value="Acetate_kinase"/>
    <property type="match status" value="1"/>
</dbReference>
<name>A0A179CSA5_9LACO</name>
<dbReference type="GO" id="GO:0006083">
    <property type="term" value="P:acetate metabolic process"/>
    <property type="evidence" value="ECO:0007669"/>
    <property type="project" value="TreeGrafter"/>
</dbReference>
<evidence type="ECO:0000313" key="8">
    <source>
        <dbReference type="EMBL" id="OAQ08312.1"/>
    </source>
</evidence>
<dbReference type="EC" id="2.7.2.1" evidence="6"/>
<dbReference type="RefSeq" id="WP_064208679.1">
    <property type="nucleotide sequence ID" value="NZ_LVKC01000031.1"/>
</dbReference>
<keyword evidence="6" id="KW-0479">Metal-binding</keyword>
<dbReference type="InterPro" id="IPR000890">
    <property type="entry name" value="Aliphatic_acid_kin_short-chain"/>
</dbReference>
<dbReference type="GO" id="GO:0000287">
    <property type="term" value="F:magnesium ion binding"/>
    <property type="evidence" value="ECO:0007669"/>
    <property type="project" value="UniProtKB-UniRule"/>
</dbReference>
<dbReference type="EMBL" id="LVKI01000013">
    <property type="protein sequence ID" value="OAQ08312.1"/>
    <property type="molecule type" value="Genomic_DNA"/>
</dbReference>
<evidence type="ECO:0000256" key="5">
    <source>
        <dbReference type="ARBA" id="ARBA00022840"/>
    </source>
</evidence>
<feature type="binding site" evidence="6">
    <location>
        <begin position="282"/>
        <end position="284"/>
    </location>
    <ligand>
        <name>ATP</name>
        <dbReference type="ChEBI" id="CHEBI:30616"/>
    </ligand>
</feature>
<feature type="binding site" evidence="6">
    <location>
        <position position="383"/>
    </location>
    <ligand>
        <name>Mg(2+)</name>
        <dbReference type="ChEBI" id="CHEBI:18420"/>
    </ligand>
</feature>
<dbReference type="PROSITE" id="PS01076">
    <property type="entry name" value="ACETATE_KINASE_2"/>
    <property type="match status" value="1"/>
</dbReference>
<dbReference type="Proteomes" id="UP000078520">
    <property type="component" value="Unassembled WGS sequence"/>
</dbReference>
<keyword evidence="4 6" id="KW-0418">Kinase</keyword>
<dbReference type="PIRSF" id="PIRSF000722">
    <property type="entry name" value="Acetate_prop_kin"/>
    <property type="match status" value="1"/>
</dbReference>
<protein>
    <recommendedName>
        <fullName evidence="6">Acetate kinase</fullName>
        <ecNumber evidence="6">2.7.2.1</ecNumber>
    </recommendedName>
    <alternativeName>
        <fullName evidence="6">Acetokinase</fullName>
    </alternativeName>
</protein>
<dbReference type="CDD" id="cd24010">
    <property type="entry name" value="ASKHA_NBD_AcK_PK"/>
    <property type="match status" value="1"/>
</dbReference>